<organism evidence="2 3">
    <name type="scientific">Desulfoluna spongiiphila</name>
    <dbReference type="NCBI Taxonomy" id="419481"/>
    <lineage>
        <taxon>Bacteria</taxon>
        <taxon>Pseudomonadati</taxon>
        <taxon>Thermodesulfobacteriota</taxon>
        <taxon>Desulfobacteria</taxon>
        <taxon>Desulfobacterales</taxon>
        <taxon>Desulfolunaceae</taxon>
        <taxon>Desulfoluna</taxon>
    </lineage>
</organism>
<dbReference type="GO" id="GO:0019239">
    <property type="term" value="F:deaminase activity"/>
    <property type="evidence" value="ECO:0007669"/>
    <property type="project" value="TreeGrafter"/>
</dbReference>
<dbReference type="OrthoDB" id="9808943at2"/>
<evidence type="ECO:0000256" key="1">
    <source>
        <dbReference type="ARBA" id="ARBA00010552"/>
    </source>
</evidence>
<dbReference type="RefSeq" id="WP_092207819.1">
    <property type="nucleotide sequence ID" value="NZ_FMUX01000001.1"/>
</dbReference>
<name>A0A1G5AW19_9BACT</name>
<dbReference type="PANTHER" id="PTHR11803">
    <property type="entry name" value="2-IMINOBUTANOATE/2-IMINOPROPANOATE DEAMINASE RIDA"/>
    <property type="match status" value="1"/>
</dbReference>
<protein>
    <submittedName>
        <fullName evidence="2">Endoribonuclease L-PSP</fullName>
    </submittedName>
</protein>
<dbReference type="InterPro" id="IPR006056">
    <property type="entry name" value="RidA"/>
</dbReference>
<evidence type="ECO:0000313" key="2">
    <source>
        <dbReference type="EMBL" id="SCX82099.1"/>
    </source>
</evidence>
<dbReference type="GO" id="GO:0005829">
    <property type="term" value="C:cytosol"/>
    <property type="evidence" value="ECO:0007669"/>
    <property type="project" value="TreeGrafter"/>
</dbReference>
<comment type="similarity">
    <text evidence="1">Belongs to the RutC family.</text>
</comment>
<sequence length="126" mass="13494">MKETITTPRAPKAVGPYAQAIRHGSTLYLSGQLAMNPETGLFERSSVAQQTRRCMENIKAVLEAAGASMENLLNCTVFLSSMDHFGAFNDVYASYFPHNPPARITVASAGIFDGLDVEIAAVAGLD</sequence>
<dbReference type="InterPro" id="IPR006175">
    <property type="entry name" value="YjgF/YER057c/UK114"/>
</dbReference>
<keyword evidence="3" id="KW-1185">Reference proteome</keyword>
<dbReference type="FunFam" id="3.30.1330.40:FF:000001">
    <property type="entry name" value="L-PSP family endoribonuclease"/>
    <property type="match status" value="1"/>
</dbReference>
<accession>A0A1G5AW19</accession>
<evidence type="ECO:0000313" key="3">
    <source>
        <dbReference type="Proteomes" id="UP000198870"/>
    </source>
</evidence>
<dbReference type="Pfam" id="PF01042">
    <property type="entry name" value="Ribonuc_L-PSP"/>
    <property type="match status" value="1"/>
</dbReference>
<dbReference type="Gene3D" id="3.30.1330.40">
    <property type="entry name" value="RutC-like"/>
    <property type="match status" value="1"/>
</dbReference>
<dbReference type="EMBL" id="FMUX01000001">
    <property type="protein sequence ID" value="SCX82099.1"/>
    <property type="molecule type" value="Genomic_DNA"/>
</dbReference>
<dbReference type="SUPFAM" id="SSF55298">
    <property type="entry name" value="YjgF-like"/>
    <property type="match status" value="1"/>
</dbReference>
<gene>
    <name evidence="2" type="ORF">SAMN05216233_101485</name>
</gene>
<dbReference type="AlphaFoldDB" id="A0A1G5AW19"/>
<dbReference type="CDD" id="cd00448">
    <property type="entry name" value="YjgF_YER057c_UK114_family"/>
    <property type="match status" value="1"/>
</dbReference>
<dbReference type="PANTHER" id="PTHR11803:SF39">
    <property type="entry name" value="2-IMINOBUTANOATE_2-IMINOPROPANOATE DEAMINASE"/>
    <property type="match status" value="1"/>
</dbReference>
<dbReference type="STRING" id="419481.SAMN05216233_101485"/>
<reference evidence="2 3" key="1">
    <citation type="submission" date="2016-10" db="EMBL/GenBank/DDBJ databases">
        <authorList>
            <person name="de Groot N.N."/>
        </authorList>
    </citation>
    <scope>NUCLEOTIDE SEQUENCE [LARGE SCALE GENOMIC DNA]</scope>
    <source>
        <strain evidence="2 3">AA1</strain>
    </source>
</reference>
<dbReference type="NCBIfam" id="TIGR00004">
    <property type="entry name" value="Rid family detoxifying hydrolase"/>
    <property type="match status" value="1"/>
</dbReference>
<dbReference type="InterPro" id="IPR035959">
    <property type="entry name" value="RutC-like_sf"/>
</dbReference>
<dbReference type="Proteomes" id="UP000198870">
    <property type="component" value="Unassembled WGS sequence"/>
</dbReference>
<proteinExistence type="inferred from homology"/>